<evidence type="ECO:0000259" key="4">
    <source>
        <dbReference type="Pfam" id="PF00069"/>
    </source>
</evidence>
<dbReference type="InterPro" id="IPR011009">
    <property type="entry name" value="Kinase-like_dom_sf"/>
</dbReference>
<dbReference type="Proteomes" id="UP001397290">
    <property type="component" value="Unassembled WGS sequence"/>
</dbReference>
<dbReference type="GO" id="GO:0004672">
    <property type="term" value="F:protein kinase activity"/>
    <property type="evidence" value="ECO:0007669"/>
    <property type="project" value="InterPro"/>
</dbReference>
<dbReference type="GO" id="GO:0015677">
    <property type="term" value="P:copper ion import"/>
    <property type="evidence" value="ECO:0007669"/>
    <property type="project" value="TreeGrafter"/>
</dbReference>
<keyword evidence="3" id="KW-1133">Transmembrane helix</keyword>
<reference evidence="5 6" key="1">
    <citation type="submission" date="2020-02" db="EMBL/GenBank/DDBJ databases">
        <title>Comparative genomics of the hypocrealean fungal genus Beauvera.</title>
        <authorList>
            <person name="Showalter D.N."/>
            <person name="Bushley K.E."/>
            <person name="Rehner S.A."/>
        </authorList>
    </citation>
    <scope>NUCLEOTIDE SEQUENCE [LARGE SCALE GENOMIC DNA]</scope>
    <source>
        <strain evidence="5 6">ARSEF4384</strain>
    </source>
</reference>
<proteinExistence type="predicted"/>
<keyword evidence="3" id="KW-0812">Transmembrane</keyword>
<feature type="domain" description="Protein kinase" evidence="4">
    <location>
        <begin position="171"/>
        <end position="304"/>
    </location>
</feature>
<evidence type="ECO:0000313" key="5">
    <source>
        <dbReference type="EMBL" id="KAK8144638.1"/>
    </source>
</evidence>
<feature type="region of interest" description="Disordered" evidence="2">
    <location>
        <begin position="967"/>
        <end position="1065"/>
    </location>
</feature>
<keyword evidence="6" id="KW-1185">Reference proteome</keyword>
<evidence type="ECO:0000313" key="6">
    <source>
        <dbReference type="Proteomes" id="UP001397290"/>
    </source>
</evidence>
<keyword evidence="1" id="KW-0813">Transport</keyword>
<dbReference type="PANTHER" id="PTHR32361">
    <property type="entry name" value="FERRIC/CUPRIC REDUCTASE TRANSMEMBRANE COMPONENT"/>
    <property type="match status" value="1"/>
</dbReference>
<feature type="transmembrane region" description="Helical" evidence="3">
    <location>
        <begin position="417"/>
        <end position="437"/>
    </location>
</feature>
<dbReference type="GO" id="GO:0005886">
    <property type="term" value="C:plasma membrane"/>
    <property type="evidence" value="ECO:0007669"/>
    <property type="project" value="TreeGrafter"/>
</dbReference>
<dbReference type="GO" id="GO:0000293">
    <property type="term" value="F:ferric-chelate reductase activity"/>
    <property type="evidence" value="ECO:0007669"/>
    <property type="project" value="TreeGrafter"/>
</dbReference>
<accession>A0AAW0RQX7</accession>
<dbReference type="Pfam" id="PF00069">
    <property type="entry name" value="Pkinase"/>
    <property type="match status" value="1"/>
</dbReference>
<dbReference type="InterPro" id="IPR000719">
    <property type="entry name" value="Prot_kinase_dom"/>
</dbReference>
<dbReference type="InterPro" id="IPR051410">
    <property type="entry name" value="Ferric/Cupric_Reductase"/>
</dbReference>
<dbReference type="GO" id="GO:0005524">
    <property type="term" value="F:ATP binding"/>
    <property type="evidence" value="ECO:0007669"/>
    <property type="project" value="InterPro"/>
</dbReference>
<dbReference type="GO" id="GO:0006826">
    <property type="term" value="P:iron ion transport"/>
    <property type="evidence" value="ECO:0007669"/>
    <property type="project" value="TreeGrafter"/>
</dbReference>
<keyword evidence="3" id="KW-0472">Membrane</keyword>
<dbReference type="SUPFAM" id="SSF56112">
    <property type="entry name" value="Protein kinase-like (PK-like)"/>
    <property type="match status" value="1"/>
</dbReference>
<feature type="region of interest" description="Disordered" evidence="2">
    <location>
        <begin position="795"/>
        <end position="839"/>
    </location>
</feature>
<comment type="caution">
    <text evidence="5">The sequence shown here is derived from an EMBL/GenBank/DDBJ whole genome shotgun (WGS) entry which is preliminary data.</text>
</comment>
<dbReference type="Gene3D" id="1.10.510.10">
    <property type="entry name" value="Transferase(Phosphotransferase) domain 1"/>
    <property type="match status" value="1"/>
</dbReference>
<feature type="compositionally biased region" description="Basic and acidic residues" evidence="2">
    <location>
        <begin position="970"/>
        <end position="984"/>
    </location>
</feature>
<feature type="compositionally biased region" description="Low complexity" evidence="2">
    <location>
        <begin position="1007"/>
        <end position="1019"/>
    </location>
</feature>
<protein>
    <recommendedName>
        <fullName evidence="4">Protein kinase domain-containing protein</fullName>
    </recommendedName>
</protein>
<evidence type="ECO:0000256" key="1">
    <source>
        <dbReference type="ARBA" id="ARBA00022448"/>
    </source>
</evidence>
<feature type="transmembrane region" description="Helical" evidence="3">
    <location>
        <begin position="449"/>
        <end position="471"/>
    </location>
</feature>
<gene>
    <name evidence="5" type="ORF">G3M48_005531</name>
</gene>
<dbReference type="PANTHER" id="PTHR32361:SF26">
    <property type="entry name" value="FAD-BINDING 8 DOMAIN-CONTAINING PROTEIN-RELATED"/>
    <property type="match status" value="1"/>
</dbReference>
<dbReference type="AlphaFoldDB" id="A0AAW0RQX7"/>
<feature type="compositionally biased region" description="Acidic residues" evidence="2">
    <location>
        <begin position="1020"/>
        <end position="1032"/>
    </location>
</feature>
<evidence type="ECO:0000256" key="2">
    <source>
        <dbReference type="SAM" id="MobiDB-lite"/>
    </source>
</evidence>
<evidence type="ECO:0000256" key="3">
    <source>
        <dbReference type="SAM" id="Phobius"/>
    </source>
</evidence>
<dbReference type="EMBL" id="JAAHCF010000369">
    <property type="protein sequence ID" value="KAK8144638.1"/>
    <property type="molecule type" value="Genomic_DNA"/>
</dbReference>
<feature type="compositionally biased region" description="Basic and acidic residues" evidence="2">
    <location>
        <begin position="807"/>
        <end position="835"/>
    </location>
</feature>
<organism evidence="5 6">
    <name type="scientific">Beauveria asiatica</name>
    <dbReference type="NCBI Taxonomy" id="1069075"/>
    <lineage>
        <taxon>Eukaryota</taxon>
        <taxon>Fungi</taxon>
        <taxon>Dikarya</taxon>
        <taxon>Ascomycota</taxon>
        <taxon>Pezizomycotina</taxon>
        <taxon>Sordariomycetes</taxon>
        <taxon>Hypocreomycetidae</taxon>
        <taxon>Hypocreales</taxon>
        <taxon>Cordycipitaceae</taxon>
        <taxon>Beauveria</taxon>
    </lineage>
</organism>
<sequence>MRMAARELPLCSHPTALRLWPICDTKSSAYNVFNDPYSLLSPPITPHALTPRPDSPPLILGTSSSTRLWRNVEVAFEIWDDNRGIITSRNTDYATQLMLLSPYAIGPPCIRLSRQSPECTVYPARERRMTPCRASFGLSKATFCQYDRRITCAIDLEFACSLAAELPATLSKVYEILDFDGKATLAVDNARVVLIRQFASSDQRAVQLYLQLQHKNVVEVVEAFSSRKFHYIVMEEMTLCLHHLVRCPTYPSDRQLRSILASRGLQFLHGTNLGYGDLECKNMLLDRAGRLKLTNLEKLKALTPETEKRDTASLGEVSLYLMQKDAGPGVRDPSPWSAFLNFVASAPTARNVAELRKITRTDVGTFSVRFATLSDAAARARYLALLNLAPIYLSPHHHGVADVFGLSLQLFQQIHRVARLLSVGLLLFCTATALANDPRNAMETSEGQMGLMIIACMAVLALASLVKPFAYEVFLKIHQMSAALLAYLLLTQVLAESGFRRLPLYIYAGASGLLNVFFMCRYCHNNFAHWDRPQLICSEVAASEIHGKKWLHLKLRIRRRVQLRPGQYITLWIPGVQLFSSHPFAATMTYSKDGTTIHRGDGTTTYVKEVMMTYDKDVTTTDEKEATTTDDKDWTYLHVFIDPANGITRTLIEPLLRQKLTADKLEGQTIEARRERPQDPADQRHKISQKEFPARFALFTGPHGRSVNHRDFEVVVLVASGFGYWSLDGYLEDMLRIGRRGTRTREILLLYKGKPSLVIEHALNRRMHKDGNDTDRYMRSRMRVIVWPGDLKAGATRGGGKCSEQVTPDKRGQLDSERDTERPATKDGKTGKSRPEVGNIGRLTYLESPPILKDVVENPKGFEAEVKWTTDQDAWIHDEAKNINTLILVSAENKIVDELKQAVATSKKRLYLHVLDFTPPRLLEREGDEVSLADPDPCRSLPRRLAQWRRCNQASLLMRHASDSVAAVGDRTELPRQSHSHENSDQNSSGSCDGDGHPSDDGDCVSSHDANSESSSDSDGGSDGDPDDDYNDDGSSSDADGEDSPQQKARDGPLAFGDQFSPSRR</sequence>
<name>A0AAW0RQX7_9HYPO</name>
<dbReference type="GO" id="GO:0006879">
    <property type="term" value="P:intracellular iron ion homeostasis"/>
    <property type="evidence" value="ECO:0007669"/>
    <property type="project" value="TreeGrafter"/>
</dbReference>